<name>A0A0P9QBE3_9PSED</name>
<dbReference type="Proteomes" id="UP000267908">
    <property type="component" value="Unassembled WGS sequence"/>
</dbReference>
<evidence type="ECO:0000313" key="1">
    <source>
        <dbReference type="EMBL" id="RMP09419.1"/>
    </source>
</evidence>
<dbReference type="EMBL" id="RBQG01000264">
    <property type="protein sequence ID" value="RMP09419.1"/>
    <property type="molecule type" value="Genomic_DNA"/>
</dbReference>
<sequence>MSLIILEFAKAYIARSADIRLFSEASIEL</sequence>
<accession>A0A0P9QBE3</accession>
<evidence type="ECO:0000313" key="2">
    <source>
        <dbReference type="EMBL" id="RMQ20683.1"/>
    </source>
</evidence>
<gene>
    <name evidence="2" type="ORF">ALQ08_200294</name>
    <name evidence="1" type="ORF">ALQ28_200043</name>
</gene>
<evidence type="ECO:0000313" key="4">
    <source>
        <dbReference type="Proteomes" id="UP000269044"/>
    </source>
</evidence>
<protein>
    <submittedName>
        <fullName evidence="2">Uncharacterized protein</fullName>
    </submittedName>
</protein>
<organism evidence="2 4">
    <name type="scientific">Pseudomonas syringae pv. delphinii</name>
    <dbReference type="NCBI Taxonomy" id="192088"/>
    <lineage>
        <taxon>Bacteria</taxon>
        <taxon>Pseudomonadati</taxon>
        <taxon>Pseudomonadota</taxon>
        <taxon>Gammaproteobacteria</taxon>
        <taxon>Pseudomonadales</taxon>
        <taxon>Pseudomonadaceae</taxon>
        <taxon>Pseudomonas</taxon>
    </lineage>
</organism>
<dbReference type="EMBL" id="RBRA01000238">
    <property type="protein sequence ID" value="RMQ20683.1"/>
    <property type="molecule type" value="Genomic_DNA"/>
</dbReference>
<dbReference type="AlphaFoldDB" id="A0A0P9QBE3"/>
<reference evidence="3 4" key="1">
    <citation type="submission" date="2018-08" db="EMBL/GenBank/DDBJ databases">
        <title>Recombination of ecologically and evolutionarily significant loci maintains genetic cohesion in the Pseudomonas syringae species complex.</title>
        <authorList>
            <person name="Dillon M."/>
            <person name="Thakur S."/>
            <person name="Almeida R.N.D."/>
            <person name="Weir B.S."/>
            <person name="Guttman D.S."/>
        </authorList>
    </citation>
    <scope>NUCLEOTIDE SEQUENCE [LARGE SCALE GENOMIC DNA]</scope>
    <source>
        <strain evidence="2 4">ICMP 13052</strain>
        <strain evidence="1 3">ICMP 4330</strain>
    </source>
</reference>
<proteinExistence type="predicted"/>
<dbReference type="Proteomes" id="UP000269044">
    <property type="component" value="Unassembled WGS sequence"/>
</dbReference>
<evidence type="ECO:0000313" key="3">
    <source>
        <dbReference type="Proteomes" id="UP000267908"/>
    </source>
</evidence>
<comment type="caution">
    <text evidence="2">The sequence shown here is derived from an EMBL/GenBank/DDBJ whole genome shotgun (WGS) entry which is preliminary data.</text>
</comment>